<evidence type="ECO:0000256" key="5">
    <source>
        <dbReference type="ARBA" id="ARBA00022692"/>
    </source>
</evidence>
<keyword evidence="7 10" id="KW-1133">Transmembrane helix</keyword>
<evidence type="ECO:0000256" key="8">
    <source>
        <dbReference type="ARBA" id="ARBA00023034"/>
    </source>
</evidence>
<organism evidence="11 12">
    <name type="scientific">Globodera rostochiensis</name>
    <name type="common">Golden nematode worm</name>
    <name type="synonym">Heterodera rostochiensis</name>
    <dbReference type="NCBI Taxonomy" id="31243"/>
    <lineage>
        <taxon>Eukaryota</taxon>
        <taxon>Metazoa</taxon>
        <taxon>Ecdysozoa</taxon>
        <taxon>Nematoda</taxon>
        <taxon>Chromadorea</taxon>
        <taxon>Rhabditida</taxon>
        <taxon>Tylenchina</taxon>
        <taxon>Tylenchomorpha</taxon>
        <taxon>Tylenchoidea</taxon>
        <taxon>Heteroderidae</taxon>
        <taxon>Heteroderinae</taxon>
        <taxon>Globodera</taxon>
    </lineage>
</organism>
<sequence length="356" mass="40254">MPIERYHRLNSDQKLNLVRRLTIRQQSIWNFQAICFRLFIFVTFLLLVAFLILIRLLNVRREPVPSSSPTFVRPPPTRCPNVSSTSVFNFSSIVRFSNIRRPFAVKVPLDAAAFPCAGRPMLGAVLVMSRRNANAAMRREGIRRSWGGAAPDDVIIRFVIGKAGKDEGKSAAKNDIKLEEEQRKFGDLLRYDVEDVYGNLHLKMFAAFEWQMHFCPNAEFVMKTDDDTIAGPRSSDSFWPGPVQFGGLATNGATYFGTAQAVRAVMAHTSEVVGFNMDDLLYTGILAERVKPPVARFHGGLIHFRGEQKIMPQNEWCEKGVPFLFVAFSGVRTPPYKSVEEYKKAFQKIHTAKCNK</sequence>
<proteinExistence type="inferred from homology"/>
<dbReference type="WBParaSite" id="Gr19_v10_g2766.t1">
    <property type="protein sequence ID" value="Gr19_v10_g2766.t1"/>
    <property type="gene ID" value="Gr19_v10_g2766"/>
</dbReference>
<evidence type="ECO:0000256" key="2">
    <source>
        <dbReference type="ARBA" id="ARBA00008661"/>
    </source>
</evidence>
<evidence type="ECO:0000256" key="7">
    <source>
        <dbReference type="ARBA" id="ARBA00022989"/>
    </source>
</evidence>
<feature type="transmembrane region" description="Helical" evidence="10">
    <location>
        <begin position="34"/>
        <end position="57"/>
    </location>
</feature>
<dbReference type="PANTHER" id="PTHR11214:SF376">
    <property type="entry name" value="HEXOSYLTRANSFERASE"/>
    <property type="match status" value="1"/>
</dbReference>
<dbReference type="AlphaFoldDB" id="A0A914HM56"/>
<protein>
    <recommendedName>
        <fullName evidence="10">Hexosyltransferase</fullName>
        <ecNumber evidence="10">2.4.1.-</ecNumber>
    </recommendedName>
</protein>
<evidence type="ECO:0000256" key="1">
    <source>
        <dbReference type="ARBA" id="ARBA00004323"/>
    </source>
</evidence>
<comment type="subcellular location">
    <subcellularLocation>
        <location evidence="1 10">Golgi apparatus membrane</location>
        <topology evidence="1 10">Single-pass type II membrane protein</topology>
    </subcellularLocation>
</comment>
<dbReference type="GO" id="GO:0000139">
    <property type="term" value="C:Golgi membrane"/>
    <property type="evidence" value="ECO:0007669"/>
    <property type="project" value="UniProtKB-SubCell"/>
</dbReference>
<keyword evidence="5 10" id="KW-0812">Transmembrane</keyword>
<keyword evidence="11" id="KW-1185">Reference proteome</keyword>
<keyword evidence="3 10" id="KW-0328">Glycosyltransferase</keyword>
<evidence type="ECO:0000256" key="6">
    <source>
        <dbReference type="ARBA" id="ARBA00022968"/>
    </source>
</evidence>
<dbReference type="GO" id="GO:0016758">
    <property type="term" value="F:hexosyltransferase activity"/>
    <property type="evidence" value="ECO:0007669"/>
    <property type="project" value="InterPro"/>
</dbReference>
<evidence type="ECO:0000256" key="4">
    <source>
        <dbReference type="ARBA" id="ARBA00022679"/>
    </source>
</evidence>
<name>A0A914HM56_GLORO</name>
<evidence type="ECO:0000256" key="3">
    <source>
        <dbReference type="ARBA" id="ARBA00022676"/>
    </source>
</evidence>
<keyword evidence="8 10" id="KW-0333">Golgi apparatus</keyword>
<comment type="similarity">
    <text evidence="2 10">Belongs to the glycosyltransferase 31 family.</text>
</comment>
<dbReference type="EC" id="2.4.1.-" evidence="10"/>
<keyword evidence="6 10" id="KW-0735">Signal-anchor</keyword>
<dbReference type="InterPro" id="IPR002659">
    <property type="entry name" value="Glyco_trans_31"/>
</dbReference>
<evidence type="ECO:0000313" key="11">
    <source>
        <dbReference type="Proteomes" id="UP000887572"/>
    </source>
</evidence>
<dbReference type="PANTHER" id="PTHR11214">
    <property type="entry name" value="BETA-1,3-N-ACETYLGLUCOSAMINYLTRANSFERASE"/>
    <property type="match status" value="1"/>
</dbReference>
<evidence type="ECO:0000256" key="9">
    <source>
        <dbReference type="ARBA" id="ARBA00023136"/>
    </source>
</evidence>
<dbReference type="Proteomes" id="UP000887572">
    <property type="component" value="Unplaced"/>
</dbReference>
<dbReference type="Gene3D" id="3.90.550.50">
    <property type="match status" value="1"/>
</dbReference>
<evidence type="ECO:0000313" key="12">
    <source>
        <dbReference type="WBParaSite" id="Gr19_v10_g2766.t1"/>
    </source>
</evidence>
<keyword evidence="4" id="KW-0808">Transferase</keyword>
<dbReference type="GO" id="GO:0006493">
    <property type="term" value="P:protein O-linked glycosylation"/>
    <property type="evidence" value="ECO:0007669"/>
    <property type="project" value="TreeGrafter"/>
</dbReference>
<evidence type="ECO:0000256" key="10">
    <source>
        <dbReference type="RuleBase" id="RU363063"/>
    </source>
</evidence>
<reference evidence="12" key="1">
    <citation type="submission" date="2022-11" db="UniProtKB">
        <authorList>
            <consortium name="WormBaseParasite"/>
        </authorList>
    </citation>
    <scope>IDENTIFICATION</scope>
</reference>
<dbReference type="Pfam" id="PF01762">
    <property type="entry name" value="Galactosyl_T"/>
    <property type="match status" value="1"/>
</dbReference>
<accession>A0A914HM56</accession>
<keyword evidence="9 10" id="KW-0472">Membrane</keyword>